<accession>E3MW16</accession>
<dbReference type="HOGENOM" id="CLU_028840_6_2_1"/>
<dbReference type="PANTHER" id="PTHR21503">
    <property type="entry name" value="F-BOX-CONTAINING HYPOTHETICAL PROTEIN C.ELEGANS"/>
    <property type="match status" value="1"/>
</dbReference>
<evidence type="ECO:0000259" key="1">
    <source>
        <dbReference type="PROSITE" id="PS50181"/>
    </source>
</evidence>
<dbReference type="PANTHER" id="PTHR21503:SF52">
    <property type="entry name" value="F-BOX DOMAIN-CONTAINING PROTEIN"/>
    <property type="match status" value="1"/>
</dbReference>
<dbReference type="FunCoup" id="E3MW16">
    <property type="interactions" value="625"/>
</dbReference>
<sequence>MAQKPLKLLHLPTLVLRSVLQFLNPIELFELSQCSQRALSIISLSGSRKFKLHMNEFTNSIHVNGHSFLIHSNDSPSKYPLHGTRTFNESTVKICHQSDQKSKQKLISFWENKLVGLKTVFFHVSAVFNCPTENARFSYTIPAAFFMPIIDFIISRQSEINELCVGGENLPDEYVIEIFNKLRVTEHLVLCHQFSRPPSISFNSKSISIWNSSCITTEHLNLMKHCTTIHLGRSSLTDRDMTSLLNDWKSGQFPNLQYLSIKSNFLSKNFTAFGLPSLQDTVNPQFYARTGFSILGSPRVTYGAIDFQRDDGVVAKVCFDNQHGDLQILLLE</sequence>
<dbReference type="Proteomes" id="UP000008281">
    <property type="component" value="Unassembled WGS sequence"/>
</dbReference>
<protein>
    <recommendedName>
        <fullName evidence="1">F-box domain-containing protein</fullName>
    </recommendedName>
</protein>
<organism evidence="3">
    <name type="scientific">Caenorhabditis remanei</name>
    <name type="common">Caenorhabditis vulgaris</name>
    <dbReference type="NCBI Taxonomy" id="31234"/>
    <lineage>
        <taxon>Eukaryota</taxon>
        <taxon>Metazoa</taxon>
        <taxon>Ecdysozoa</taxon>
        <taxon>Nematoda</taxon>
        <taxon>Chromadorea</taxon>
        <taxon>Rhabditida</taxon>
        <taxon>Rhabditina</taxon>
        <taxon>Rhabditomorpha</taxon>
        <taxon>Rhabditoidea</taxon>
        <taxon>Rhabditidae</taxon>
        <taxon>Peloderinae</taxon>
        <taxon>Caenorhabditis</taxon>
    </lineage>
</organism>
<dbReference type="PROSITE" id="PS50181">
    <property type="entry name" value="FBOX"/>
    <property type="match status" value="1"/>
</dbReference>
<dbReference type="InterPro" id="IPR012885">
    <property type="entry name" value="F-box_Sdz-33"/>
</dbReference>
<evidence type="ECO:0000313" key="3">
    <source>
        <dbReference type="Proteomes" id="UP000008281"/>
    </source>
</evidence>
<reference evidence="2" key="1">
    <citation type="submission" date="2007-07" db="EMBL/GenBank/DDBJ databases">
        <title>PCAP assembly of the Caenorhabditis remanei genome.</title>
        <authorList>
            <consortium name="The Caenorhabditis remanei Sequencing Consortium"/>
            <person name="Wilson R.K."/>
        </authorList>
    </citation>
    <scope>NUCLEOTIDE SEQUENCE [LARGE SCALE GENOMIC DNA]</scope>
    <source>
        <strain evidence="2">PB4641</strain>
    </source>
</reference>
<dbReference type="InParanoid" id="E3MW16"/>
<name>E3MW16_CAERE</name>
<dbReference type="EMBL" id="DS268485">
    <property type="protein sequence ID" value="EFP10425.1"/>
    <property type="molecule type" value="Genomic_DNA"/>
</dbReference>
<proteinExistence type="predicted"/>
<gene>
    <name evidence="2" type="ORF">CRE_22906</name>
</gene>
<dbReference type="Pfam" id="PF07735">
    <property type="entry name" value="FBA_2"/>
    <property type="match status" value="1"/>
</dbReference>
<dbReference type="Pfam" id="PF00646">
    <property type="entry name" value="F-box"/>
    <property type="match status" value="1"/>
</dbReference>
<feature type="domain" description="F-box" evidence="1">
    <location>
        <begin position="5"/>
        <end position="53"/>
    </location>
</feature>
<evidence type="ECO:0000313" key="2">
    <source>
        <dbReference type="EMBL" id="EFP10425.1"/>
    </source>
</evidence>
<dbReference type="InterPro" id="IPR001810">
    <property type="entry name" value="F-box_dom"/>
</dbReference>
<dbReference type="AlphaFoldDB" id="E3MW16"/>
<keyword evidence="3" id="KW-1185">Reference proteome</keyword>